<organism evidence="1 2">
    <name type="scientific">Arctium lappa</name>
    <name type="common">Greater burdock</name>
    <name type="synonym">Lappa major</name>
    <dbReference type="NCBI Taxonomy" id="4217"/>
    <lineage>
        <taxon>Eukaryota</taxon>
        <taxon>Viridiplantae</taxon>
        <taxon>Streptophyta</taxon>
        <taxon>Embryophyta</taxon>
        <taxon>Tracheophyta</taxon>
        <taxon>Spermatophyta</taxon>
        <taxon>Magnoliopsida</taxon>
        <taxon>eudicotyledons</taxon>
        <taxon>Gunneridae</taxon>
        <taxon>Pentapetalae</taxon>
        <taxon>asterids</taxon>
        <taxon>campanulids</taxon>
        <taxon>Asterales</taxon>
        <taxon>Asteraceae</taxon>
        <taxon>Carduoideae</taxon>
        <taxon>Cardueae</taxon>
        <taxon>Arctiinae</taxon>
        <taxon>Arctium</taxon>
    </lineage>
</organism>
<evidence type="ECO:0000313" key="2">
    <source>
        <dbReference type="Proteomes" id="UP001055879"/>
    </source>
</evidence>
<protein>
    <submittedName>
        <fullName evidence="1">Uncharacterized protein</fullName>
    </submittedName>
</protein>
<accession>A0ACB8XH61</accession>
<dbReference type="Proteomes" id="UP001055879">
    <property type="component" value="Linkage Group LG17"/>
</dbReference>
<evidence type="ECO:0000313" key="1">
    <source>
        <dbReference type="EMBL" id="KAI3667198.1"/>
    </source>
</evidence>
<gene>
    <name evidence="1" type="ORF">L6452_42247</name>
</gene>
<comment type="caution">
    <text evidence="1">The sequence shown here is derived from an EMBL/GenBank/DDBJ whole genome shotgun (WGS) entry which is preliminary data.</text>
</comment>
<sequence>MTVSNQHVTNIELEQSQDLRGKIVMVTGASSGLGWEFCIDLAKAGCKIIAIARRTDRLKTLCDKINNLDVHDDRANRSQARNSDVIAVAVQLDVSADGPTIETSVRQAWEAFGRIDVLINNAGLPGLRRDFEVLGLEMKEIKKT</sequence>
<reference evidence="2" key="1">
    <citation type="journal article" date="2022" name="Mol. Ecol. Resour.">
        <title>The genomes of chicory, endive, great burdock and yacon provide insights into Asteraceae palaeo-polyploidization history and plant inulin production.</title>
        <authorList>
            <person name="Fan W."/>
            <person name="Wang S."/>
            <person name="Wang H."/>
            <person name="Wang A."/>
            <person name="Jiang F."/>
            <person name="Liu H."/>
            <person name="Zhao H."/>
            <person name="Xu D."/>
            <person name="Zhang Y."/>
        </authorList>
    </citation>
    <scope>NUCLEOTIDE SEQUENCE [LARGE SCALE GENOMIC DNA]</scope>
    <source>
        <strain evidence="2">cv. Niubang</strain>
    </source>
</reference>
<reference evidence="1 2" key="2">
    <citation type="journal article" date="2022" name="Mol. Ecol. Resour.">
        <title>The genomes of chicory, endive, great burdock and yacon provide insights into Asteraceae paleo-polyploidization history and plant inulin production.</title>
        <authorList>
            <person name="Fan W."/>
            <person name="Wang S."/>
            <person name="Wang H."/>
            <person name="Wang A."/>
            <person name="Jiang F."/>
            <person name="Liu H."/>
            <person name="Zhao H."/>
            <person name="Xu D."/>
            <person name="Zhang Y."/>
        </authorList>
    </citation>
    <scope>NUCLEOTIDE SEQUENCE [LARGE SCALE GENOMIC DNA]</scope>
    <source>
        <strain evidence="2">cv. Niubang</strain>
    </source>
</reference>
<proteinExistence type="predicted"/>
<name>A0ACB8XH61_ARCLA</name>
<dbReference type="EMBL" id="CM042063">
    <property type="protein sequence ID" value="KAI3667198.1"/>
    <property type="molecule type" value="Genomic_DNA"/>
</dbReference>
<keyword evidence="2" id="KW-1185">Reference proteome</keyword>